<dbReference type="HOGENOM" id="CLU_863338_0_0_1"/>
<evidence type="ECO:0000313" key="2">
    <source>
        <dbReference type="EMBL" id="ELA28647.1"/>
    </source>
</evidence>
<feature type="compositionally biased region" description="Acidic residues" evidence="1">
    <location>
        <begin position="45"/>
        <end position="58"/>
    </location>
</feature>
<dbReference type="AlphaFoldDB" id="L2FQL5"/>
<feature type="region of interest" description="Disordered" evidence="1">
    <location>
        <begin position="20"/>
        <end position="71"/>
    </location>
</feature>
<reference evidence="3 4" key="2">
    <citation type="submission" date="2012-08" db="EMBL/GenBank/DDBJ databases">
        <authorList>
            <person name="Gan P.H.P."/>
            <person name="Ikeda K."/>
            <person name="Irieda H."/>
            <person name="Narusaka M."/>
            <person name="O'Connell R.J."/>
            <person name="Narusaka Y."/>
            <person name="Takano Y."/>
            <person name="Kubo Y."/>
            <person name="Shirasu K."/>
        </authorList>
    </citation>
    <scope>NUCLEOTIDE SEQUENCE [LARGE SCALE GENOMIC DNA]</scope>
    <source>
        <strain evidence="3 4">Nara gc5</strain>
    </source>
</reference>
<dbReference type="STRING" id="1213859.L2FQL5"/>
<evidence type="ECO:0000313" key="3">
    <source>
        <dbReference type="EMBL" id="KAF4474514.1"/>
    </source>
</evidence>
<dbReference type="Proteomes" id="UP000011096">
    <property type="component" value="Unassembled WGS sequence"/>
</dbReference>
<name>L2FQL5_COLFN</name>
<evidence type="ECO:0000256" key="1">
    <source>
        <dbReference type="SAM" id="MobiDB-lite"/>
    </source>
</evidence>
<proteinExistence type="predicted"/>
<dbReference type="OrthoDB" id="4232626at2759"/>
<gene>
    <name evidence="2" type="ORF">CGGC5_10782</name>
    <name evidence="3" type="ORF">CGGC5_v016941</name>
</gene>
<reference evidence="2" key="1">
    <citation type="submission" date="2012-08" db="EMBL/GenBank/DDBJ databases">
        <title>Genome analysis of Colletotrichum orbiculare and Colletotrichum fructicola.</title>
        <authorList>
            <person name="Gan P.H.P."/>
            <person name="Ikeda K."/>
            <person name="Irieda H."/>
            <person name="Narusaka M."/>
            <person name="O'Connell R.J."/>
            <person name="Narusaka Y."/>
            <person name="Takano Y."/>
            <person name="Kubo Y."/>
            <person name="Shirasu K."/>
        </authorList>
    </citation>
    <scope>NUCLEOTIDE SEQUENCE</scope>
    <source>
        <strain evidence="2">Nara gc5</strain>
    </source>
</reference>
<dbReference type="EMBL" id="ANPB02000011">
    <property type="protein sequence ID" value="KAF4474514.1"/>
    <property type="molecule type" value="Genomic_DNA"/>
</dbReference>
<protein>
    <submittedName>
        <fullName evidence="2">Uncharacterized protein</fullName>
    </submittedName>
</protein>
<dbReference type="EMBL" id="KB020910">
    <property type="protein sequence ID" value="ELA28647.1"/>
    <property type="molecule type" value="Genomic_DNA"/>
</dbReference>
<accession>L2FQL5</accession>
<organism evidence="2">
    <name type="scientific">Colletotrichum fructicola (strain Nara gc5)</name>
    <name type="common">Anthracnose fungus</name>
    <name type="synonym">Colletotrichum gloeosporioides (strain Nara gc5)</name>
    <dbReference type="NCBI Taxonomy" id="1213859"/>
    <lineage>
        <taxon>Eukaryota</taxon>
        <taxon>Fungi</taxon>
        <taxon>Dikarya</taxon>
        <taxon>Ascomycota</taxon>
        <taxon>Pezizomycotina</taxon>
        <taxon>Sordariomycetes</taxon>
        <taxon>Hypocreomycetidae</taxon>
        <taxon>Glomerellales</taxon>
        <taxon>Glomerellaceae</taxon>
        <taxon>Colletotrichum</taxon>
        <taxon>Colletotrichum gloeosporioides species complex</taxon>
    </lineage>
</organism>
<feature type="compositionally biased region" description="Polar residues" evidence="1">
    <location>
        <begin position="34"/>
        <end position="44"/>
    </location>
</feature>
<sequence length="322" mass="36171">MEVLAVNTAIRPLAIIMSPPSDSMIDDGFEGQHTARSTRSLSSSDFEETEATDSDDNEGQQTLANDSDFRSPGLREIDHIELQGTHVPYVVEWKLTANNRTITKDSEHNITITPQALWKRQLKEQVQEVLSRKLPPHKTFRPVDSDVVVSVTDRSQRDFVKRFNELNIDWTLVESQLQEWSHLTRVGKKLRVDVSFNFVLSRQETPSAGRTKRGRRSVSNQMLSNRALQINAKESSTSLASVWPRGQQHDDVANPVGLAVSEPAALLSAATPAANPFGCHRDILDVPGLRDDAMKLYTEWQCSKVRDEGLKLDFRRACDVAL</sequence>
<dbReference type="InParanoid" id="L2FQL5"/>
<reference evidence="3 4" key="3">
    <citation type="submission" date="2020-04" db="EMBL/GenBank/DDBJ databases">
        <title>Genome sequencing and assembly of multiple isolates from the Colletotrichum gloeosporioides species complex.</title>
        <authorList>
            <person name="Gan P."/>
            <person name="Shirasu K."/>
        </authorList>
    </citation>
    <scope>NUCLEOTIDE SEQUENCE [LARGE SCALE GENOMIC DNA]</scope>
    <source>
        <strain evidence="3 4">Nara gc5</strain>
    </source>
</reference>
<keyword evidence="4" id="KW-1185">Reference proteome</keyword>
<evidence type="ECO:0000313" key="4">
    <source>
        <dbReference type="Proteomes" id="UP000011096"/>
    </source>
</evidence>